<evidence type="ECO:0000256" key="5">
    <source>
        <dbReference type="SAM" id="Phobius"/>
    </source>
</evidence>
<dbReference type="InterPro" id="IPR003594">
    <property type="entry name" value="HATPase_dom"/>
</dbReference>
<protein>
    <recommendedName>
        <fullName evidence="2">histidine kinase</fullName>
        <ecNumber evidence="2">2.7.13.3</ecNumber>
    </recommendedName>
</protein>
<dbReference type="SMART" id="SM00388">
    <property type="entry name" value="HisKA"/>
    <property type="match status" value="1"/>
</dbReference>
<dbReference type="PRINTS" id="PR00344">
    <property type="entry name" value="BCTRLSENSOR"/>
</dbReference>
<dbReference type="Gene3D" id="3.30.450.20">
    <property type="entry name" value="PAS domain"/>
    <property type="match status" value="3"/>
</dbReference>
<evidence type="ECO:0000313" key="10">
    <source>
        <dbReference type="Proteomes" id="UP001589775"/>
    </source>
</evidence>
<dbReference type="SUPFAM" id="SSF55874">
    <property type="entry name" value="ATPase domain of HSP90 chaperone/DNA topoisomerase II/histidine kinase"/>
    <property type="match status" value="1"/>
</dbReference>
<comment type="catalytic activity">
    <reaction evidence="1">
        <text>ATP + protein L-histidine = ADP + protein N-phospho-L-histidine.</text>
        <dbReference type="EC" id="2.7.13.3"/>
    </reaction>
</comment>
<dbReference type="Pfam" id="PF02518">
    <property type="entry name" value="HATPase_c"/>
    <property type="match status" value="1"/>
</dbReference>
<dbReference type="InterPro" id="IPR036097">
    <property type="entry name" value="HisK_dim/P_sf"/>
</dbReference>
<feature type="domain" description="PAS" evidence="8">
    <location>
        <begin position="336"/>
        <end position="407"/>
    </location>
</feature>
<dbReference type="Gene3D" id="3.30.565.10">
    <property type="entry name" value="Histidine kinase-like ATPase, C-terminal domain"/>
    <property type="match status" value="1"/>
</dbReference>
<dbReference type="Proteomes" id="UP001589775">
    <property type="component" value="Unassembled WGS sequence"/>
</dbReference>
<dbReference type="InterPro" id="IPR000014">
    <property type="entry name" value="PAS"/>
</dbReference>
<evidence type="ECO:0000259" key="7">
    <source>
        <dbReference type="PROSITE" id="PS50110"/>
    </source>
</evidence>
<comment type="caution">
    <text evidence="9">The sequence shown here is derived from an EMBL/GenBank/DDBJ whole genome shotgun (WGS) entry which is preliminary data.</text>
</comment>
<evidence type="ECO:0000256" key="4">
    <source>
        <dbReference type="PROSITE-ProRule" id="PRU00169"/>
    </source>
</evidence>
<dbReference type="SUPFAM" id="SSF52172">
    <property type="entry name" value="CheY-like"/>
    <property type="match status" value="1"/>
</dbReference>
<feature type="transmembrane region" description="Helical" evidence="5">
    <location>
        <begin position="19"/>
        <end position="39"/>
    </location>
</feature>
<evidence type="ECO:0000256" key="1">
    <source>
        <dbReference type="ARBA" id="ARBA00000085"/>
    </source>
</evidence>
<keyword evidence="5" id="KW-0472">Membrane</keyword>
<accession>A0ABV6EPF3</accession>
<name>A0ABV6EPF3_9BRAD</name>
<dbReference type="InterPro" id="IPR035965">
    <property type="entry name" value="PAS-like_dom_sf"/>
</dbReference>
<proteinExistence type="predicted"/>
<dbReference type="PROSITE" id="PS50112">
    <property type="entry name" value="PAS"/>
    <property type="match status" value="1"/>
</dbReference>
<dbReference type="RefSeq" id="WP_378385292.1">
    <property type="nucleotide sequence ID" value="NZ_JBHLWM010000001.1"/>
</dbReference>
<organism evidence="9 10">
    <name type="scientific">Rhodopseudomonas telluris</name>
    <dbReference type="NCBI Taxonomy" id="644215"/>
    <lineage>
        <taxon>Bacteria</taxon>
        <taxon>Pseudomonadati</taxon>
        <taxon>Pseudomonadota</taxon>
        <taxon>Alphaproteobacteria</taxon>
        <taxon>Hyphomicrobiales</taxon>
        <taxon>Nitrobacteraceae</taxon>
        <taxon>Rhodopseudomonas</taxon>
    </lineage>
</organism>
<dbReference type="PANTHER" id="PTHR43065">
    <property type="entry name" value="SENSOR HISTIDINE KINASE"/>
    <property type="match status" value="1"/>
</dbReference>
<dbReference type="InterPro" id="IPR011006">
    <property type="entry name" value="CheY-like_superfamily"/>
</dbReference>
<dbReference type="InterPro" id="IPR003661">
    <property type="entry name" value="HisK_dim/P_dom"/>
</dbReference>
<evidence type="ECO:0000256" key="3">
    <source>
        <dbReference type="ARBA" id="ARBA00022553"/>
    </source>
</evidence>
<dbReference type="PROSITE" id="PS50110">
    <property type="entry name" value="RESPONSE_REGULATORY"/>
    <property type="match status" value="1"/>
</dbReference>
<dbReference type="Gene3D" id="3.40.50.2300">
    <property type="match status" value="1"/>
</dbReference>
<keyword evidence="3 4" id="KW-0597">Phosphoprotein</keyword>
<dbReference type="CDD" id="cd00130">
    <property type="entry name" value="PAS"/>
    <property type="match status" value="1"/>
</dbReference>
<dbReference type="InterPro" id="IPR005467">
    <property type="entry name" value="His_kinase_dom"/>
</dbReference>
<dbReference type="InterPro" id="IPR013655">
    <property type="entry name" value="PAS_fold_3"/>
</dbReference>
<dbReference type="Pfam" id="PF00072">
    <property type="entry name" value="Response_reg"/>
    <property type="match status" value="1"/>
</dbReference>
<dbReference type="InterPro" id="IPR004358">
    <property type="entry name" value="Sig_transdc_His_kin-like_C"/>
</dbReference>
<keyword evidence="5" id="KW-1133">Transmembrane helix</keyword>
<gene>
    <name evidence="9" type="ORF">ACFFJ6_05840</name>
</gene>
<dbReference type="PANTHER" id="PTHR43065:SF42">
    <property type="entry name" value="TWO-COMPONENT SENSOR PPRA"/>
    <property type="match status" value="1"/>
</dbReference>
<evidence type="ECO:0000259" key="6">
    <source>
        <dbReference type="PROSITE" id="PS50109"/>
    </source>
</evidence>
<dbReference type="SMART" id="SM00448">
    <property type="entry name" value="REC"/>
    <property type="match status" value="1"/>
</dbReference>
<evidence type="ECO:0000259" key="8">
    <source>
        <dbReference type="PROSITE" id="PS50112"/>
    </source>
</evidence>
<dbReference type="Pfam" id="PF08447">
    <property type="entry name" value="PAS_3"/>
    <property type="match status" value="1"/>
</dbReference>
<dbReference type="CDD" id="cd00156">
    <property type="entry name" value="REC"/>
    <property type="match status" value="1"/>
</dbReference>
<keyword evidence="10" id="KW-1185">Reference proteome</keyword>
<dbReference type="SMART" id="SM00387">
    <property type="entry name" value="HATPase_c"/>
    <property type="match status" value="1"/>
</dbReference>
<dbReference type="EMBL" id="JBHLWM010000001">
    <property type="protein sequence ID" value="MFC0239977.1"/>
    <property type="molecule type" value="Genomic_DNA"/>
</dbReference>
<sequence length="892" mass="97375">MVDVHAPQGVRSPWRQWRWLLAVLIADLLVIVLVSLSIWHSYRVHEEAAAVTTRNTARLLSHDVAAGLDKIDLALLTLKDELETKQELVSPGAIAAAADRQFRRHRRLEFLRVTNAAGDVVAGSGLPEGNRVNVSQRNYFLRLRNSTDAGLVVSEPLQSYGDKIWSIVLARRLDRSNGDFAGVVFAVVSLKSIQDLFSSIDLGRKSAISLRALDLSTVTRFPPPEAAGILPGDKSVTAEWRAHLARYPNSGTYYAVSLDKVPRLLSYDKVPNYPFYVVVGQSPTDYSSSWRKELAATGALTLAIIATSLVVAYGWRRHSIDARRIVDLQARALQSSREHLKLAIDGADMGTWTAHVTMQTTTISEKARGILGGPAEETTDTAYFIGLVHPDDRKIVGAAIRKAIDYGAMFEVRARIKHPVLGFRWVHVTGQWLSQSGARDTMIGIIRDITSEIDDIDALKRAKADADAALEAYAASERELRQLTCSLEQRVQDEVARREAVQARLAHAQRMEAIGQLAGGIAHDFNNVIQVVQGCAEMIEAAQNNPPQTRHMAQIMLDASTRAAAITSRLLAFSRRSDLSADQVDVYAMLESLEQMLSHTLGDGIAIELLIEPGLPALKADKSQLETVLINIAVNARDAMNDTGTLYISVCSERIEQDHEHGQITLLAPGPYLRITISDTGAGMTPEVLARACEPFFSTKEIGQGTGLGLAMAKGFAEQSGGALDIETELGRGTSVKLWFPAAEADTGRPVQDIAPAPQTRRRSDTTLLIVDDDPLVLDILVRQMQRRGFAVRRAASAVTALDQLDAGIDLVITDLSMPGMDGLALIEEIHRRRSGLPTILLTGFPGKALHIEASKTCVVMRKPANADDLARQIDDMAGDSSTPQRVLERTS</sequence>
<dbReference type="Pfam" id="PF00512">
    <property type="entry name" value="HisKA"/>
    <property type="match status" value="1"/>
</dbReference>
<dbReference type="InterPro" id="IPR036890">
    <property type="entry name" value="HATPase_C_sf"/>
</dbReference>
<feature type="modified residue" description="4-aspartylphosphate" evidence="4">
    <location>
        <position position="815"/>
    </location>
</feature>
<reference evidence="9 10" key="1">
    <citation type="submission" date="2024-09" db="EMBL/GenBank/DDBJ databases">
        <authorList>
            <person name="Sun Q."/>
            <person name="Mori K."/>
        </authorList>
    </citation>
    <scope>NUCLEOTIDE SEQUENCE [LARGE SCALE GENOMIC DNA]</scope>
    <source>
        <strain evidence="9 10">KCTC 23279</strain>
    </source>
</reference>
<feature type="domain" description="Histidine kinase" evidence="6">
    <location>
        <begin position="520"/>
        <end position="744"/>
    </location>
</feature>
<dbReference type="PROSITE" id="PS50109">
    <property type="entry name" value="HIS_KIN"/>
    <property type="match status" value="1"/>
</dbReference>
<evidence type="ECO:0000313" key="9">
    <source>
        <dbReference type="EMBL" id="MFC0239977.1"/>
    </source>
</evidence>
<dbReference type="NCBIfam" id="TIGR00229">
    <property type="entry name" value="sensory_box"/>
    <property type="match status" value="1"/>
</dbReference>
<dbReference type="SUPFAM" id="SSF47384">
    <property type="entry name" value="Homodimeric domain of signal transducing histidine kinase"/>
    <property type="match status" value="1"/>
</dbReference>
<dbReference type="InterPro" id="IPR001789">
    <property type="entry name" value="Sig_transdc_resp-reg_receiver"/>
</dbReference>
<dbReference type="CDD" id="cd12914">
    <property type="entry name" value="PDC1_DGC_like"/>
    <property type="match status" value="1"/>
</dbReference>
<dbReference type="SUPFAM" id="SSF55785">
    <property type="entry name" value="PYP-like sensor domain (PAS domain)"/>
    <property type="match status" value="1"/>
</dbReference>
<dbReference type="Gene3D" id="1.10.287.130">
    <property type="match status" value="1"/>
</dbReference>
<dbReference type="EC" id="2.7.13.3" evidence="2"/>
<dbReference type="CDD" id="cd12915">
    <property type="entry name" value="PDC2_DGC_like"/>
    <property type="match status" value="1"/>
</dbReference>
<feature type="domain" description="Response regulatory" evidence="7">
    <location>
        <begin position="767"/>
        <end position="878"/>
    </location>
</feature>
<dbReference type="SMART" id="SM00091">
    <property type="entry name" value="PAS"/>
    <property type="match status" value="1"/>
</dbReference>
<keyword evidence="5" id="KW-0812">Transmembrane</keyword>
<evidence type="ECO:0000256" key="2">
    <source>
        <dbReference type="ARBA" id="ARBA00012438"/>
    </source>
</evidence>